<gene>
    <name evidence="3" type="ORF">OE104_14305</name>
</gene>
<evidence type="ECO:0000259" key="2">
    <source>
        <dbReference type="Pfam" id="PF00329"/>
    </source>
</evidence>
<feature type="domain" description="NADH:ubiquinone oxidoreductase 30kDa subunit" evidence="2">
    <location>
        <begin position="2"/>
        <end position="41"/>
    </location>
</feature>
<dbReference type="EC" id="1.6.5.9" evidence="3"/>
<proteinExistence type="inferred from homology"/>
<accession>A0A9E8LVQ6</accession>
<dbReference type="Pfam" id="PF00329">
    <property type="entry name" value="Complex1_30kDa"/>
    <property type="match status" value="1"/>
</dbReference>
<dbReference type="GO" id="GO:0008137">
    <property type="term" value="F:NADH dehydrogenase (ubiquinone) activity"/>
    <property type="evidence" value="ECO:0007669"/>
    <property type="project" value="InterPro"/>
</dbReference>
<protein>
    <submittedName>
        <fullName evidence="3">NADH-quinone oxidoreductase subunit C</fullName>
        <ecNumber evidence="3">1.6.5.9</ecNumber>
    </submittedName>
</protein>
<dbReference type="Gene3D" id="3.30.460.80">
    <property type="entry name" value="NADH:ubiquinone oxidoreductase, 30kDa subunit"/>
    <property type="match status" value="1"/>
</dbReference>
<keyword evidence="4" id="KW-1185">Reference proteome</keyword>
<dbReference type="SUPFAM" id="SSF143243">
    <property type="entry name" value="Nqo5-like"/>
    <property type="match status" value="1"/>
</dbReference>
<dbReference type="InterPro" id="IPR001268">
    <property type="entry name" value="NADH_UbQ_OxRdtase_30kDa_su"/>
</dbReference>
<evidence type="ECO:0000313" key="4">
    <source>
        <dbReference type="Proteomes" id="UP001164718"/>
    </source>
</evidence>
<comment type="similarity">
    <text evidence="1">Belongs to the complex I 30 kDa subunit family.</text>
</comment>
<dbReference type="EMBL" id="CP106878">
    <property type="protein sequence ID" value="WAA09669.1"/>
    <property type="molecule type" value="Genomic_DNA"/>
</dbReference>
<dbReference type="KEGG" id="faf:OE104_14305"/>
<dbReference type="InterPro" id="IPR037232">
    <property type="entry name" value="NADH_quin_OxRdtase_su_C/D-like"/>
</dbReference>
<dbReference type="PANTHER" id="PTHR10884:SF14">
    <property type="entry name" value="NADH DEHYDROGENASE [UBIQUINONE] IRON-SULFUR PROTEIN 3, MITOCHONDRIAL"/>
    <property type="match status" value="1"/>
</dbReference>
<reference evidence="3" key="1">
    <citation type="submission" date="2022-09" db="EMBL/GenBank/DDBJ databases">
        <title>Complete Genomes of Fervidibacillus albus and Fervidibacillus halotolerans isolated from tidal flat sediments.</title>
        <authorList>
            <person name="Kwon K.K."/>
            <person name="Yang S.-H."/>
            <person name="Park M.J."/>
            <person name="Oh H.-M."/>
        </authorList>
    </citation>
    <scope>NUCLEOTIDE SEQUENCE</scope>
    <source>
        <strain evidence="3">MEBiC13591</strain>
    </source>
</reference>
<dbReference type="PANTHER" id="PTHR10884">
    <property type="entry name" value="NADH DEHYDROGENASE UBIQUINONE IRON-SULFUR PROTEIN 3"/>
    <property type="match status" value="1"/>
</dbReference>
<dbReference type="AlphaFoldDB" id="A0A9E8LVQ6"/>
<name>A0A9E8LVQ6_9BACI</name>
<dbReference type="GO" id="GO:0050136">
    <property type="term" value="F:NADH dehydrogenase (quinone) (non-electrogenic) activity"/>
    <property type="evidence" value="ECO:0007669"/>
    <property type="project" value="UniProtKB-EC"/>
</dbReference>
<dbReference type="RefSeq" id="WP_275417452.1">
    <property type="nucleotide sequence ID" value="NZ_CP106878.1"/>
</dbReference>
<dbReference type="Proteomes" id="UP001164718">
    <property type="component" value="Chromosome"/>
</dbReference>
<keyword evidence="3" id="KW-0560">Oxidoreductase</keyword>
<organism evidence="3 4">
    <name type="scientific">Fervidibacillus albus</name>
    <dbReference type="NCBI Taxonomy" id="2980026"/>
    <lineage>
        <taxon>Bacteria</taxon>
        <taxon>Bacillati</taxon>
        <taxon>Bacillota</taxon>
        <taxon>Bacilli</taxon>
        <taxon>Bacillales</taxon>
        <taxon>Bacillaceae</taxon>
        <taxon>Fervidibacillus</taxon>
    </lineage>
</organism>
<sequence length="47" mass="5567">MKTKIDRKHPRIDSVTSIWEGAMWPECEAYNLLGIQFDGHRISIEFF</sequence>
<evidence type="ECO:0000256" key="1">
    <source>
        <dbReference type="ARBA" id="ARBA00007569"/>
    </source>
</evidence>
<evidence type="ECO:0000313" key="3">
    <source>
        <dbReference type="EMBL" id="WAA09669.1"/>
    </source>
</evidence>